<feature type="compositionally biased region" description="Basic and acidic residues" evidence="2">
    <location>
        <begin position="331"/>
        <end position="380"/>
    </location>
</feature>
<name>A0ABY1QH87_9BACT</name>
<reference evidence="3 4" key="1">
    <citation type="submission" date="2017-05" db="EMBL/GenBank/DDBJ databases">
        <authorList>
            <person name="Varghese N."/>
            <person name="Submissions S."/>
        </authorList>
    </citation>
    <scope>NUCLEOTIDE SEQUENCE [LARGE SCALE GENOMIC DNA]</scope>
    <source>
        <strain evidence="3 4">DSM 25457</strain>
    </source>
</reference>
<evidence type="ECO:0000313" key="4">
    <source>
        <dbReference type="Proteomes" id="UP001158067"/>
    </source>
</evidence>
<evidence type="ECO:0000313" key="3">
    <source>
        <dbReference type="EMBL" id="SMP70647.1"/>
    </source>
</evidence>
<keyword evidence="4" id="KW-1185">Reference proteome</keyword>
<feature type="region of interest" description="Disordered" evidence="2">
    <location>
        <begin position="436"/>
        <end position="456"/>
    </location>
</feature>
<feature type="region of interest" description="Disordered" evidence="2">
    <location>
        <begin position="70"/>
        <end position="94"/>
    </location>
</feature>
<proteinExistence type="predicted"/>
<feature type="compositionally biased region" description="Low complexity" evidence="2">
    <location>
        <begin position="241"/>
        <end position="252"/>
    </location>
</feature>
<evidence type="ECO:0000256" key="1">
    <source>
        <dbReference type="SAM" id="Coils"/>
    </source>
</evidence>
<gene>
    <name evidence="3" type="ORF">SAMN06265222_11397</name>
</gene>
<sequence>MTHSKRHPRNRPSQHAASLGIGISNSCLHRVSVLGLILAGCTVANYANAQGFTPVGPRYPGETIISERVISPQSEKLPAPKPKSPPPLSVADEEPMSLSDGVFRAERGDDEQTPVFALGNQVWLRMLELERENAELAATLEYERKLANYFEHSQNIQQEQNARITDLQQQIKMLKQQHNQTAANAKKQVEELTFRNEQYANQINELRKKIASAESASVASLNASQTQSPPPIALKDAASSQKQAKPAPANKPAENEKPTANDSAANDPAANDPAASKTAAKNAAPAADKNEDTAKTSGDATSNDKMSTPDIQEAEATELPAPAAKRKPTGPKRDKASDKKPVSEKPTRNKAPRERGSFEKDAPEKDAPEKGGPEKSPHGKEPRKRGPSNKKPRPPRHRDAQIQSDKESAVAVADSGNQRSFTLAVIPVGFVMPEPTEAKSQGLESGPLGPLGQAAQ</sequence>
<evidence type="ECO:0000256" key="2">
    <source>
        <dbReference type="SAM" id="MobiDB-lite"/>
    </source>
</evidence>
<dbReference type="Proteomes" id="UP001158067">
    <property type="component" value="Unassembled WGS sequence"/>
</dbReference>
<feature type="compositionally biased region" description="Polar residues" evidence="2">
    <location>
        <begin position="295"/>
        <end position="310"/>
    </location>
</feature>
<feature type="compositionally biased region" description="Pro residues" evidence="2">
    <location>
        <begin position="79"/>
        <end position="88"/>
    </location>
</feature>
<feature type="coiled-coil region" evidence="1">
    <location>
        <begin position="157"/>
        <end position="216"/>
    </location>
</feature>
<dbReference type="RefSeq" id="WP_283434351.1">
    <property type="nucleotide sequence ID" value="NZ_FXUG01000013.1"/>
</dbReference>
<dbReference type="EMBL" id="FXUG01000013">
    <property type="protein sequence ID" value="SMP70647.1"/>
    <property type="molecule type" value="Genomic_DNA"/>
</dbReference>
<comment type="caution">
    <text evidence="3">The sequence shown here is derived from an EMBL/GenBank/DDBJ whole genome shotgun (WGS) entry which is preliminary data.</text>
</comment>
<feature type="region of interest" description="Disordered" evidence="2">
    <location>
        <begin position="221"/>
        <end position="418"/>
    </location>
</feature>
<feature type="compositionally biased region" description="Low complexity" evidence="2">
    <location>
        <begin position="260"/>
        <end position="287"/>
    </location>
</feature>
<organism evidence="3 4">
    <name type="scientific">Neorhodopirellula lusitana</name>
    <dbReference type="NCBI Taxonomy" id="445327"/>
    <lineage>
        <taxon>Bacteria</taxon>
        <taxon>Pseudomonadati</taxon>
        <taxon>Planctomycetota</taxon>
        <taxon>Planctomycetia</taxon>
        <taxon>Pirellulales</taxon>
        <taxon>Pirellulaceae</taxon>
        <taxon>Neorhodopirellula</taxon>
    </lineage>
</organism>
<feature type="compositionally biased region" description="Basic and acidic residues" evidence="2">
    <location>
        <begin position="397"/>
        <end position="408"/>
    </location>
</feature>
<accession>A0ABY1QH87</accession>
<evidence type="ECO:0008006" key="5">
    <source>
        <dbReference type="Google" id="ProtNLM"/>
    </source>
</evidence>
<feature type="compositionally biased region" description="Basic residues" evidence="2">
    <location>
        <begin position="381"/>
        <end position="396"/>
    </location>
</feature>
<protein>
    <recommendedName>
        <fullName evidence="5">Secreted protein</fullName>
    </recommendedName>
</protein>
<keyword evidence="1" id="KW-0175">Coiled coil</keyword>